<keyword evidence="6" id="KW-0863">Zinc-finger</keyword>
<organism evidence="11 12">
    <name type="scientific">Plasmodiophora brassicae</name>
    <name type="common">Clubroot disease agent</name>
    <dbReference type="NCBI Taxonomy" id="37360"/>
    <lineage>
        <taxon>Eukaryota</taxon>
        <taxon>Sar</taxon>
        <taxon>Rhizaria</taxon>
        <taxon>Endomyxa</taxon>
        <taxon>Phytomyxea</taxon>
        <taxon>Plasmodiophorida</taxon>
        <taxon>Plasmodiophoridae</taxon>
        <taxon>Plasmodiophora</taxon>
    </lineage>
</organism>
<evidence type="ECO:0000256" key="5">
    <source>
        <dbReference type="ARBA" id="ARBA00022737"/>
    </source>
</evidence>
<feature type="compositionally biased region" description="Basic and acidic residues" evidence="9">
    <location>
        <begin position="15"/>
        <end position="26"/>
    </location>
</feature>
<evidence type="ECO:0000256" key="7">
    <source>
        <dbReference type="ARBA" id="ARBA00022786"/>
    </source>
</evidence>
<keyword evidence="8" id="KW-0862">Zinc</keyword>
<keyword evidence="7" id="KW-0833">Ubl conjugation pathway</keyword>
<evidence type="ECO:0000256" key="3">
    <source>
        <dbReference type="ARBA" id="ARBA00022679"/>
    </source>
</evidence>
<dbReference type="GO" id="GO:0008270">
    <property type="term" value="F:zinc ion binding"/>
    <property type="evidence" value="ECO:0007669"/>
    <property type="project" value="UniProtKB-KW"/>
</dbReference>
<dbReference type="GO" id="GO:0061630">
    <property type="term" value="F:ubiquitin protein ligase activity"/>
    <property type="evidence" value="ECO:0007669"/>
    <property type="project" value="UniProtKB-EC"/>
</dbReference>
<dbReference type="OMA" id="VTERFYC"/>
<dbReference type="Pfam" id="PF22191">
    <property type="entry name" value="IBR_1"/>
    <property type="match status" value="1"/>
</dbReference>
<comment type="catalytic activity">
    <reaction evidence="1">
        <text>[E2 ubiquitin-conjugating enzyme]-S-ubiquitinyl-L-cysteine + [acceptor protein]-L-lysine = [E2 ubiquitin-conjugating enzyme]-L-cysteine + [acceptor protein]-N(6)-ubiquitinyl-L-lysine.</text>
        <dbReference type="EC" id="2.3.2.31"/>
    </reaction>
</comment>
<dbReference type="Proteomes" id="UP000039324">
    <property type="component" value="Unassembled WGS sequence"/>
</dbReference>
<dbReference type="InterPro" id="IPR031127">
    <property type="entry name" value="E3_UB_ligase_RBR"/>
</dbReference>
<evidence type="ECO:0000256" key="8">
    <source>
        <dbReference type="ARBA" id="ARBA00022833"/>
    </source>
</evidence>
<evidence type="ECO:0000256" key="4">
    <source>
        <dbReference type="ARBA" id="ARBA00022723"/>
    </source>
</evidence>
<dbReference type="OrthoDB" id="1431934at2759"/>
<keyword evidence="5" id="KW-0677">Repeat</keyword>
<evidence type="ECO:0000259" key="10">
    <source>
        <dbReference type="PROSITE" id="PS51873"/>
    </source>
</evidence>
<protein>
    <recommendedName>
        <fullName evidence="2">RBR-type E3 ubiquitin transferase</fullName>
        <ecNumber evidence="2">2.3.2.31</ecNumber>
    </recommendedName>
</protein>
<dbReference type="AlphaFoldDB" id="A0A0G4IK37"/>
<name>A0A0G4IK37_PLABS</name>
<accession>A0A0G4IK37</accession>
<evidence type="ECO:0000256" key="9">
    <source>
        <dbReference type="SAM" id="MobiDB-lite"/>
    </source>
</evidence>
<dbReference type="InterPro" id="IPR044066">
    <property type="entry name" value="TRIAD_supradom"/>
</dbReference>
<dbReference type="PROSITE" id="PS51873">
    <property type="entry name" value="TRIAD"/>
    <property type="match status" value="1"/>
</dbReference>
<dbReference type="GO" id="GO:0016567">
    <property type="term" value="P:protein ubiquitination"/>
    <property type="evidence" value="ECO:0007669"/>
    <property type="project" value="InterPro"/>
</dbReference>
<keyword evidence="12" id="KW-1185">Reference proteome</keyword>
<keyword evidence="3" id="KW-0808">Transferase</keyword>
<reference evidence="11 12" key="1">
    <citation type="submission" date="2015-02" db="EMBL/GenBank/DDBJ databases">
        <authorList>
            <person name="Chooi Y.-H."/>
        </authorList>
    </citation>
    <scope>NUCLEOTIDE SEQUENCE [LARGE SCALE GENOMIC DNA]</scope>
    <source>
        <strain evidence="11">E3</strain>
    </source>
</reference>
<dbReference type="STRING" id="37360.A0A0G4IK37"/>
<proteinExistence type="predicted"/>
<evidence type="ECO:0000313" key="11">
    <source>
        <dbReference type="EMBL" id="CEO95477.1"/>
    </source>
</evidence>
<keyword evidence="4" id="KW-0479">Metal-binding</keyword>
<dbReference type="SMART" id="SM00647">
    <property type="entry name" value="IBR"/>
    <property type="match status" value="2"/>
</dbReference>
<dbReference type="Pfam" id="PF01485">
    <property type="entry name" value="IBR"/>
    <property type="match status" value="1"/>
</dbReference>
<evidence type="ECO:0000256" key="6">
    <source>
        <dbReference type="ARBA" id="ARBA00022771"/>
    </source>
</evidence>
<dbReference type="SUPFAM" id="SSF57850">
    <property type="entry name" value="RING/U-box"/>
    <property type="match status" value="1"/>
</dbReference>
<evidence type="ECO:0000256" key="1">
    <source>
        <dbReference type="ARBA" id="ARBA00001798"/>
    </source>
</evidence>
<dbReference type="EC" id="2.3.2.31" evidence="2"/>
<dbReference type="InterPro" id="IPR002867">
    <property type="entry name" value="IBR_dom"/>
</dbReference>
<evidence type="ECO:0000313" key="12">
    <source>
        <dbReference type="Proteomes" id="UP000039324"/>
    </source>
</evidence>
<feature type="domain" description="RING-type" evidence="10">
    <location>
        <begin position="36"/>
        <end position="246"/>
    </location>
</feature>
<gene>
    <name evidence="11" type="ORF">PBRA_004203</name>
</gene>
<dbReference type="EMBL" id="CDSF01000024">
    <property type="protein sequence ID" value="CEO95477.1"/>
    <property type="molecule type" value="Genomic_DNA"/>
</dbReference>
<dbReference type="Gene3D" id="1.20.120.1750">
    <property type="match status" value="1"/>
</dbReference>
<dbReference type="PROSITE" id="PS00518">
    <property type="entry name" value="ZF_RING_1"/>
    <property type="match status" value="1"/>
</dbReference>
<dbReference type="InterPro" id="IPR017907">
    <property type="entry name" value="Znf_RING_CS"/>
</dbReference>
<dbReference type="PANTHER" id="PTHR11685">
    <property type="entry name" value="RBR FAMILY RING FINGER AND IBR DOMAIN-CONTAINING"/>
    <property type="match status" value="1"/>
</dbReference>
<evidence type="ECO:0000256" key="2">
    <source>
        <dbReference type="ARBA" id="ARBA00012251"/>
    </source>
</evidence>
<feature type="region of interest" description="Disordered" evidence="9">
    <location>
        <begin position="1"/>
        <end position="31"/>
    </location>
</feature>
<sequence>MENEALEATLPVVEQRTDGESDRDVNSDLPVPRQPAVPDCVVCTEPIRGGSVFPDEHPPVCRACEDEHVATQVRSNADPIRCCNGCCTYAYEDVIGMAPLRQDRSLRDRYDNAMLQRSMSRPWHCPSATCQLQGDLEQAPGENEPSMMSCPQCQTISCMSCRQLWTADDGTTHFGKRCDEFADAKEDSSHAVIQQTTKPCPQCRTPIEKNEGCQHMHCTLCNHHFCWTCMQPWVGHDNYYRCNMPNGPPPATDLD</sequence>